<dbReference type="RefSeq" id="WP_129077649.1">
    <property type="nucleotide sequence ID" value="NZ_QOUX01000026.1"/>
</dbReference>
<dbReference type="EMBL" id="QOUX01000026">
    <property type="protein sequence ID" value="RXJ02242.1"/>
    <property type="molecule type" value="Genomic_DNA"/>
</dbReference>
<organism evidence="1 2">
    <name type="scientific">Anaerobacillus alkaliphilus</name>
    <dbReference type="NCBI Taxonomy" id="1548597"/>
    <lineage>
        <taxon>Bacteria</taxon>
        <taxon>Bacillati</taxon>
        <taxon>Bacillota</taxon>
        <taxon>Bacilli</taxon>
        <taxon>Bacillales</taxon>
        <taxon>Bacillaceae</taxon>
        <taxon>Anaerobacillus</taxon>
    </lineage>
</organism>
<dbReference type="Pfam" id="PF06338">
    <property type="entry name" value="ComK"/>
    <property type="match status" value="1"/>
</dbReference>
<gene>
    <name evidence="1" type="ORF">DS745_07585</name>
</gene>
<protein>
    <submittedName>
        <fullName evidence="1">Competence protein</fullName>
    </submittedName>
</protein>
<name>A0A4Q0VVY3_9BACI</name>
<proteinExistence type="predicted"/>
<comment type="caution">
    <text evidence="1">The sequence shown here is derived from an EMBL/GenBank/DDBJ whole genome shotgun (WGS) entry which is preliminary data.</text>
</comment>
<dbReference type="AlphaFoldDB" id="A0A4Q0VVY3"/>
<dbReference type="InterPro" id="IPR010461">
    <property type="entry name" value="ComK"/>
</dbReference>
<dbReference type="OrthoDB" id="2417337at2"/>
<evidence type="ECO:0000313" key="1">
    <source>
        <dbReference type="EMBL" id="RXJ02242.1"/>
    </source>
</evidence>
<dbReference type="GO" id="GO:0030420">
    <property type="term" value="P:establishment of competence for transformation"/>
    <property type="evidence" value="ECO:0007669"/>
    <property type="project" value="InterPro"/>
</dbReference>
<evidence type="ECO:0000313" key="2">
    <source>
        <dbReference type="Proteomes" id="UP000290649"/>
    </source>
</evidence>
<dbReference type="Proteomes" id="UP000290649">
    <property type="component" value="Unassembled WGS sequence"/>
</dbReference>
<sequence length="159" mass="18175">MTVEILLDYTINQNTIAIITVAHIDYQTKVIEKNAIFYVKKPALELIKNACLIGGSSYEGRKIAVSYHMRVKHKVPIPINPILHIFAFPTHSPTQYHCSWIFPSHVKAIEKHPTKPNHTVIIFKNSYKLEIPVSYYQIEKQLLRSAGCIIQFSELSVTS</sequence>
<reference evidence="1 2" key="1">
    <citation type="journal article" date="2019" name="Int. J. Syst. Evol. Microbiol.">
        <title>Anaerobacillus alkaliphilus sp. nov., a novel alkaliphilic and moderately halophilic bacterium.</title>
        <authorList>
            <person name="Borsodi A.K."/>
            <person name="Aszalos J.M."/>
            <person name="Bihari P."/>
            <person name="Nagy I."/>
            <person name="Schumann P."/>
            <person name="Sproer C."/>
            <person name="Kovacs A.L."/>
            <person name="Boka K."/>
            <person name="Dobosy P."/>
            <person name="Ovari M."/>
            <person name="Szili-Kovacs T."/>
            <person name="Toth E."/>
        </authorList>
    </citation>
    <scope>NUCLEOTIDE SEQUENCE [LARGE SCALE GENOMIC DNA]</scope>
    <source>
        <strain evidence="1 2">B16-10</strain>
    </source>
</reference>
<keyword evidence="2" id="KW-1185">Reference proteome</keyword>
<accession>A0A4Q0VVY3</accession>